<accession>A0A562J421</accession>
<evidence type="ECO:0000313" key="1">
    <source>
        <dbReference type="EMBL" id="TWH77900.1"/>
    </source>
</evidence>
<reference evidence="1 2" key="1">
    <citation type="submission" date="2019-07" db="EMBL/GenBank/DDBJ databases">
        <title>Genomic Encyclopedia of Type Strains, Phase I: the one thousand microbial genomes (KMG-I) project.</title>
        <authorList>
            <person name="Kyrpides N."/>
        </authorList>
    </citation>
    <scope>NUCLEOTIDE SEQUENCE [LARGE SCALE GENOMIC DNA]</scope>
    <source>
        <strain evidence="1 2">DSM 13558</strain>
    </source>
</reference>
<gene>
    <name evidence="1" type="ORF">LY60_03088</name>
</gene>
<dbReference type="RefSeq" id="WP_145085708.1">
    <property type="nucleotide sequence ID" value="NZ_DAMBUX010000006.1"/>
</dbReference>
<keyword evidence="2" id="KW-1185">Reference proteome</keyword>
<protein>
    <submittedName>
        <fullName evidence="1">Uncharacterized protein</fullName>
    </submittedName>
</protein>
<dbReference type="Proteomes" id="UP000315343">
    <property type="component" value="Unassembled WGS sequence"/>
</dbReference>
<dbReference type="AlphaFoldDB" id="A0A562J421"/>
<evidence type="ECO:0000313" key="2">
    <source>
        <dbReference type="Proteomes" id="UP000315343"/>
    </source>
</evidence>
<proteinExistence type="predicted"/>
<dbReference type="EMBL" id="VLKH01000011">
    <property type="protein sequence ID" value="TWH77900.1"/>
    <property type="molecule type" value="Genomic_DNA"/>
</dbReference>
<comment type="caution">
    <text evidence="1">The sequence shown here is derived from an EMBL/GenBank/DDBJ whole genome shotgun (WGS) entry which is preliminary data.</text>
</comment>
<sequence>MRLIEDILKNNYETVSIIGLAKNAGKTVALNYLIEEAENNNINIGITSTGRDGENTDLVTQTQKPSVYVREGMYAATAKKTLLLSDAKTEILETTGISTPMGEVIIVKIRQGGNIQIAGPVNVTDMKYVAGRLKHFGAQIVFIDGAIDRKAVSSPAATDACIMATGAVLSRDMKKVIEKTAHAVECYTLKQTTDEIKRIVSKKNKTCIILHDGSVIVPEIKTSITGGKKISELIDENAACVFVKGAVTTALLKDLWENKYLRGIEVIIEDGTKLFTDINVWNEMRQKGLKVVTLNSINVVAVTLNPVSPAGYFFDSALFRESMERHIPAVKIVDVVSGGDAE</sequence>
<organism evidence="1 2">
    <name type="scientific">Sedimentibacter saalensis</name>
    <dbReference type="NCBI Taxonomy" id="130788"/>
    <lineage>
        <taxon>Bacteria</taxon>
        <taxon>Bacillati</taxon>
        <taxon>Bacillota</taxon>
        <taxon>Tissierellia</taxon>
        <taxon>Sedimentibacter</taxon>
    </lineage>
</organism>
<dbReference type="OrthoDB" id="9783544at2"/>
<name>A0A562J421_9FIRM</name>